<evidence type="ECO:0000256" key="3">
    <source>
        <dbReference type="ARBA" id="ARBA00010044"/>
    </source>
</evidence>
<dbReference type="InterPro" id="IPR027417">
    <property type="entry name" value="P-loop_NTPase"/>
</dbReference>
<dbReference type="Proteomes" id="UP000007060">
    <property type="component" value="Unassembled WGS sequence"/>
</dbReference>
<evidence type="ECO:0000256" key="10">
    <source>
        <dbReference type="ARBA" id="ARBA00022833"/>
    </source>
</evidence>
<dbReference type="InterPro" id="IPR037219">
    <property type="entry name" value="Peptidase_M41-like"/>
</dbReference>
<evidence type="ECO:0000256" key="12">
    <source>
        <dbReference type="ARBA" id="ARBA00022989"/>
    </source>
</evidence>
<evidence type="ECO:0000256" key="16">
    <source>
        <dbReference type="ARBA" id="ARBA00065348"/>
    </source>
</evidence>
<dbReference type="MEROPS" id="M41.002"/>
<dbReference type="Gene3D" id="1.20.58.760">
    <property type="entry name" value="Peptidase M41"/>
    <property type="match status" value="1"/>
</dbReference>
<dbReference type="HOGENOM" id="CLU_000688_16_2_1"/>
<dbReference type="GO" id="GO:0016887">
    <property type="term" value="F:ATP hydrolysis activity"/>
    <property type="evidence" value="ECO:0007669"/>
    <property type="project" value="InterPro"/>
</dbReference>
<evidence type="ECO:0000313" key="21">
    <source>
        <dbReference type="Proteomes" id="UP000007060"/>
    </source>
</evidence>
<keyword evidence="13 20" id="KW-0482">Metalloprotease</keyword>
<dbReference type="FunFam" id="3.40.50.300:FF:000001">
    <property type="entry name" value="ATP-dependent zinc metalloprotease FtsH"/>
    <property type="match status" value="1"/>
</dbReference>
<keyword evidence="7" id="KW-0479">Metal-binding</keyword>
<dbReference type="Pfam" id="PF06480">
    <property type="entry name" value="FtsH_ext"/>
    <property type="match status" value="1"/>
</dbReference>
<dbReference type="FunFam" id="1.20.58.760:FF:000003">
    <property type="entry name" value="AFG3-like AAA ATPase 2"/>
    <property type="match status" value="1"/>
</dbReference>
<evidence type="ECO:0000256" key="11">
    <source>
        <dbReference type="ARBA" id="ARBA00022840"/>
    </source>
</evidence>
<dbReference type="InterPro" id="IPR005936">
    <property type="entry name" value="FtsH"/>
</dbReference>
<evidence type="ECO:0000256" key="8">
    <source>
        <dbReference type="ARBA" id="ARBA00022741"/>
    </source>
</evidence>
<keyword evidence="8" id="KW-0547">Nucleotide-binding</keyword>
<dbReference type="SUPFAM" id="SSF52540">
    <property type="entry name" value="P-loop containing nucleoside triphosphate hydrolases"/>
    <property type="match status" value="1"/>
</dbReference>
<dbReference type="GO" id="GO:0140567">
    <property type="term" value="F:membrane protein dislocase activity"/>
    <property type="evidence" value="ECO:0007669"/>
    <property type="project" value="UniProtKB-ARBA"/>
</dbReference>
<organism evidence="20 21">
    <name type="scientific">Saccharomyces cerevisiae (strain YJM789)</name>
    <name type="common">Baker's yeast</name>
    <dbReference type="NCBI Taxonomy" id="307796"/>
    <lineage>
        <taxon>Eukaryota</taxon>
        <taxon>Fungi</taxon>
        <taxon>Dikarya</taxon>
        <taxon>Ascomycota</taxon>
        <taxon>Saccharomycotina</taxon>
        <taxon>Saccharomycetes</taxon>
        <taxon>Saccharomycetales</taxon>
        <taxon>Saccharomycetaceae</taxon>
        <taxon>Saccharomyces</taxon>
    </lineage>
</organism>
<dbReference type="GO" id="GO:0065003">
    <property type="term" value="P:protein-containing complex assembly"/>
    <property type="evidence" value="ECO:0007669"/>
    <property type="project" value="UniProtKB-ARBA"/>
</dbReference>
<dbReference type="Pfam" id="PF01434">
    <property type="entry name" value="Peptidase_M41"/>
    <property type="match status" value="1"/>
</dbReference>
<evidence type="ECO:0000256" key="2">
    <source>
        <dbReference type="ARBA" id="ARBA00004225"/>
    </source>
</evidence>
<dbReference type="SUPFAM" id="SSF140990">
    <property type="entry name" value="FtsH protease domain-like"/>
    <property type="match status" value="1"/>
</dbReference>
<evidence type="ECO:0000256" key="1">
    <source>
        <dbReference type="ARBA" id="ARBA00001947"/>
    </source>
</evidence>
<dbReference type="GO" id="GO:0005524">
    <property type="term" value="F:ATP binding"/>
    <property type="evidence" value="ECO:0007669"/>
    <property type="project" value="UniProtKB-KW"/>
</dbReference>
<dbReference type="GO" id="GO:0006465">
    <property type="term" value="P:signal peptide processing"/>
    <property type="evidence" value="ECO:0007669"/>
    <property type="project" value="UniProtKB-ARBA"/>
</dbReference>
<dbReference type="GO" id="GO:0034982">
    <property type="term" value="P:mitochondrial protein processing"/>
    <property type="evidence" value="ECO:0007669"/>
    <property type="project" value="TreeGrafter"/>
</dbReference>
<accession>A6ZQW5</accession>
<gene>
    <name evidence="20" type="primary">AFG3</name>
    <name evidence="20" type="ORF">SCY_1512</name>
</gene>
<dbReference type="FunFam" id="3.40.1690.20:FF:000007">
    <property type="entry name" value="ATP dependent metalloprotease"/>
    <property type="match status" value="1"/>
</dbReference>
<dbReference type="InterPro" id="IPR003959">
    <property type="entry name" value="ATPase_AAA_core"/>
</dbReference>
<evidence type="ECO:0000256" key="5">
    <source>
        <dbReference type="ARBA" id="ARBA00022670"/>
    </source>
</evidence>
<dbReference type="InterPro" id="IPR011546">
    <property type="entry name" value="Pept_M41_FtsH_extracell"/>
</dbReference>
<comment type="caution">
    <text evidence="20">The sequence shown here is derived from an EMBL/GenBank/DDBJ whole genome shotgun (WGS) entry which is preliminary data.</text>
</comment>
<dbReference type="GO" id="GO:0004222">
    <property type="term" value="F:metalloendopeptidase activity"/>
    <property type="evidence" value="ECO:0007669"/>
    <property type="project" value="InterPro"/>
</dbReference>
<dbReference type="Pfam" id="PF00004">
    <property type="entry name" value="AAA"/>
    <property type="match status" value="1"/>
</dbReference>
<evidence type="ECO:0000256" key="13">
    <source>
        <dbReference type="ARBA" id="ARBA00023049"/>
    </source>
</evidence>
<dbReference type="Pfam" id="PF17862">
    <property type="entry name" value="AAA_lid_3"/>
    <property type="match status" value="1"/>
</dbReference>
<dbReference type="Gene3D" id="3.40.50.300">
    <property type="entry name" value="P-loop containing nucleotide triphosphate hydrolases"/>
    <property type="match status" value="1"/>
</dbReference>
<dbReference type="SMART" id="SM00382">
    <property type="entry name" value="AAA"/>
    <property type="match status" value="1"/>
</dbReference>
<dbReference type="GO" id="GO:0097002">
    <property type="term" value="C:mitochondrial inner boundary membrane"/>
    <property type="evidence" value="ECO:0007669"/>
    <property type="project" value="UniProtKB-ARBA"/>
</dbReference>
<keyword evidence="9" id="KW-0378">Hydrolase</keyword>
<keyword evidence="12 18" id="KW-1133">Transmembrane helix</keyword>
<feature type="transmembrane region" description="Helical" evidence="18">
    <location>
        <begin position="225"/>
        <end position="244"/>
    </location>
</feature>
<dbReference type="PROSITE" id="PS00674">
    <property type="entry name" value="AAA"/>
    <property type="match status" value="1"/>
</dbReference>
<dbReference type="OrthoDB" id="1413014at2759"/>
<evidence type="ECO:0000256" key="17">
    <source>
        <dbReference type="SAM" id="MobiDB-lite"/>
    </source>
</evidence>
<dbReference type="PANTHER" id="PTHR43655">
    <property type="entry name" value="ATP-DEPENDENT PROTEASE"/>
    <property type="match status" value="1"/>
</dbReference>
<protein>
    <submittedName>
        <fullName evidence="20">ATP dependent metalloprotease</fullName>
    </submittedName>
</protein>
<dbReference type="GO" id="GO:0004176">
    <property type="term" value="F:ATP-dependent peptidase activity"/>
    <property type="evidence" value="ECO:0007669"/>
    <property type="project" value="InterPro"/>
</dbReference>
<dbReference type="AlphaFoldDB" id="A6ZQW5"/>
<keyword evidence="10" id="KW-0862">Zinc</keyword>
<evidence type="ECO:0000256" key="9">
    <source>
        <dbReference type="ARBA" id="ARBA00022801"/>
    </source>
</evidence>
<comment type="cofactor">
    <cofactor evidence="1">
        <name>Zn(2+)</name>
        <dbReference type="ChEBI" id="CHEBI:29105"/>
    </cofactor>
</comment>
<evidence type="ECO:0000259" key="19">
    <source>
        <dbReference type="SMART" id="SM00382"/>
    </source>
</evidence>
<comment type="catalytic activity">
    <reaction evidence="15">
        <text>ATP + H2O = ADP + phosphate + H(+)</text>
        <dbReference type="Rhea" id="RHEA:13065"/>
        <dbReference type="ChEBI" id="CHEBI:15377"/>
        <dbReference type="ChEBI" id="CHEBI:15378"/>
        <dbReference type="ChEBI" id="CHEBI:30616"/>
        <dbReference type="ChEBI" id="CHEBI:43474"/>
        <dbReference type="ChEBI" id="CHEBI:456216"/>
    </reaction>
    <physiologicalReaction direction="left-to-right" evidence="15">
        <dbReference type="Rhea" id="RHEA:13066"/>
    </physiologicalReaction>
</comment>
<keyword evidence="11" id="KW-0067">ATP-binding</keyword>
<comment type="similarity">
    <text evidence="3">In the C-terminal section; belongs to the peptidase M41 family.</text>
</comment>
<dbReference type="CDD" id="cd19501">
    <property type="entry name" value="RecA-like_FtsH"/>
    <property type="match status" value="1"/>
</dbReference>
<dbReference type="InterPro" id="IPR050928">
    <property type="entry name" value="ATP-dep_Zn_Metalloprotease"/>
</dbReference>
<dbReference type="InterPro" id="IPR003593">
    <property type="entry name" value="AAA+_ATPase"/>
</dbReference>
<dbReference type="FunFam" id="1.10.8.60:FF:000151">
    <property type="entry name" value="ATP dependent metalloprotease"/>
    <property type="match status" value="1"/>
</dbReference>
<sequence length="761" mass="84602">MMMWQRYARGAPRSLTSLSFGKASRISTVKPVLRSRMPVHQRLQTLSGLATRNTIHRSTQIRSFHISWTRLNENRPNKEGEGKNNDNKDNNSNKEDGKDKRNEFGSLSEYFRSKEFANTMFLTIGFTIIFTLLTPSSNNSGDDSNRVLTFQDFKTKYLEKGLVSKIYVVNKFLVEAELVNTKQVVSFTIGSVDIFEEQMDQIQDLLNIPPRDRIPIKYIERSSPFTFLFPFLPTIILLGGLYFITRKINSSPPNANGGGGGGLGGMFNVGKSRAKLFNKETDIKISFKNVAGCDEAKQEIMEFVHFLKNPGKYTKLGAKIPRGAILSGPPGTGKTLLAKATAGEANVPFLSVSGSEFVEMFVGVGASRVRDLFTQARSMAPSIIFIDEIDAIGKERGKGGALGGANDEREATLNQLLVEMDGFTTSDQVVVLAGTNRPDVLDNALMRPGRFDRHIQIDSPDVNGRQQIYLVHLKRLNLDPLLTDDMNNLSGKLATLTPGFTGADIANACNEAALIAARHNDPYITIHHFEQAIERVIAGLEKKTRVLSKEEKRSVAYHEAGHAVCGWFLKYADPLLKVSIIPRGQGALGYAQYLPPDQYLISEEQFRHRMIMALGGRVSEELHFPSVTSGAHDDFKKVTQMANAMVTSLGMSPKIGYLSFDQNDGNFKVNKPFSNKTARTIDLEVKSIVDDAHRACTELLTKNLDKVDLVAKELLRKEAITREDMIRLLGPRPFKERNEAFEKYLDPKSNTEPPEAPAATN</sequence>
<feature type="domain" description="AAA+ ATPase" evidence="19">
    <location>
        <begin position="320"/>
        <end position="461"/>
    </location>
</feature>
<dbReference type="Gene3D" id="1.10.8.60">
    <property type="match status" value="1"/>
</dbReference>
<dbReference type="NCBIfam" id="TIGR01241">
    <property type="entry name" value="FtsH_fam"/>
    <property type="match status" value="1"/>
</dbReference>
<dbReference type="PANTHER" id="PTHR43655:SF2">
    <property type="entry name" value="AFG3 LIKE MATRIX AAA PEPTIDASE SUBUNIT 2, ISOFORM A"/>
    <property type="match status" value="1"/>
</dbReference>
<dbReference type="Gene3D" id="3.40.1690.20">
    <property type="match status" value="1"/>
</dbReference>
<evidence type="ECO:0000256" key="4">
    <source>
        <dbReference type="ARBA" id="ARBA00010550"/>
    </source>
</evidence>
<comment type="subcellular location">
    <subcellularLocation>
        <location evidence="2">Mitochondrion membrane</location>
        <topology evidence="2">Multi-pass membrane protein</topology>
    </subcellularLocation>
</comment>
<comment type="similarity">
    <text evidence="4">In the N-terminal section; belongs to the AAA ATPase family.</text>
</comment>
<reference evidence="20 21" key="1">
    <citation type="journal article" date="2007" name="Proc. Natl. Acad. Sci. U.S.A.">
        <title>Genome sequencing and comparative analysis of Saccharomyces cerevisiae strain YJM789.</title>
        <authorList>
            <person name="Wei W."/>
            <person name="McCusker J.H."/>
            <person name="Hyman R.W."/>
            <person name="Jones T."/>
            <person name="Ning Y."/>
            <person name="Cao Z."/>
            <person name="Gu Z."/>
            <person name="Bruno D."/>
            <person name="Miranda M."/>
            <person name="Nguyen M."/>
            <person name="Wilhelmy J."/>
            <person name="Komp C."/>
            <person name="Tamse R."/>
            <person name="Wang X."/>
            <person name="Jia P."/>
            <person name="Luedi P."/>
            <person name="Oefner P.J."/>
            <person name="David L."/>
            <person name="Dietrich F.S."/>
            <person name="Li Y."/>
            <person name="Davis R.W."/>
            <person name="Steinmetz L.M."/>
        </authorList>
    </citation>
    <scope>NUCLEOTIDE SEQUENCE [LARGE SCALE GENOMIC DNA]</scope>
    <source>
        <strain evidence="20 21">YJM789</strain>
    </source>
</reference>
<dbReference type="HAMAP" id="MF_01458">
    <property type="entry name" value="FtsH"/>
    <property type="match status" value="1"/>
</dbReference>
<evidence type="ECO:0000313" key="20">
    <source>
        <dbReference type="EMBL" id="EDN62985.1"/>
    </source>
</evidence>
<dbReference type="InterPro" id="IPR000642">
    <property type="entry name" value="Peptidase_M41"/>
</dbReference>
<evidence type="ECO:0000256" key="15">
    <source>
        <dbReference type="ARBA" id="ARBA00048778"/>
    </source>
</evidence>
<keyword evidence="5 20" id="KW-0645">Protease</keyword>
<dbReference type="GO" id="GO:0008270">
    <property type="term" value="F:zinc ion binding"/>
    <property type="evidence" value="ECO:0007669"/>
    <property type="project" value="InterPro"/>
</dbReference>
<feature type="compositionally biased region" description="Basic and acidic residues" evidence="17">
    <location>
        <begin position="72"/>
        <end position="101"/>
    </location>
</feature>
<evidence type="ECO:0000256" key="14">
    <source>
        <dbReference type="ARBA" id="ARBA00023136"/>
    </source>
</evidence>
<proteinExistence type="inferred from homology"/>
<dbReference type="GO" id="GO:0005745">
    <property type="term" value="C:m-AAA complex"/>
    <property type="evidence" value="ECO:0007669"/>
    <property type="project" value="TreeGrafter"/>
</dbReference>
<dbReference type="GO" id="GO:0030163">
    <property type="term" value="P:protein catabolic process"/>
    <property type="evidence" value="ECO:0007669"/>
    <property type="project" value="UniProtKB-ARBA"/>
</dbReference>
<comment type="subunit">
    <text evidence="16">Component of the 850 kDa m-AAA protease complex, a heterohexamer composed of YTA12/RCA1 and YTA10/AFG3. Associates with the prohibitin complex, composed of PHB1 and PHB2, inhibiting the activity of the m-AAA protease complex.</text>
</comment>
<keyword evidence="6 18" id="KW-0812">Transmembrane</keyword>
<evidence type="ECO:0000256" key="18">
    <source>
        <dbReference type="SAM" id="Phobius"/>
    </source>
</evidence>
<evidence type="ECO:0000256" key="7">
    <source>
        <dbReference type="ARBA" id="ARBA00022723"/>
    </source>
</evidence>
<name>A6ZQW5_YEAS7</name>
<evidence type="ECO:0000256" key="6">
    <source>
        <dbReference type="ARBA" id="ARBA00022692"/>
    </source>
</evidence>
<feature type="region of interest" description="Disordered" evidence="17">
    <location>
        <begin position="68"/>
        <end position="101"/>
    </location>
</feature>
<dbReference type="InterPro" id="IPR041569">
    <property type="entry name" value="AAA_lid_3"/>
</dbReference>
<dbReference type="InterPro" id="IPR003960">
    <property type="entry name" value="ATPase_AAA_CS"/>
</dbReference>
<keyword evidence="14 18" id="KW-0472">Membrane</keyword>
<dbReference type="EMBL" id="AAFW02000048">
    <property type="protein sequence ID" value="EDN62985.1"/>
    <property type="molecule type" value="Genomic_DNA"/>
</dbReference>